<dbReference type="InterPro" id="IPR012338">
    <property type="entry name" value="Beta-lactam/transpept-like"/>
</dbReference>
<dbReference type="Proteomes" id="UP001164746">
    <property type="component" value="Chromosome 17"/>
</dbReference>
<gene>
    <name evidence="3" type="ORF">MAR_034011</name>
</gene>
<evidence type="ECO:0000259" key="2">
    <source>
        <dbReference type="Pfam" id="PF00144"/>
    </source>
</evidence>
<feature type="signal peptide" evidence="1">
    <location>
        <begin position="1"/>
        <end position="18"/>
    </location>
</feature>
<evidence type="ECO:0000313" key="3">
    <source>
        <dbReference type="EMBL" id="WAR31469.1"/>
    </source>
</evidence>
<evidence type="ECO:0000313" key="4">
    <source>
        <dbReference type="Proteomes" id="UP001164746"/>
    </source>
</evidence>
<dbReference type="PANTHER" id="PTHR43319:SF3">
    <property type="entry name" value="BETA-LACTAMASE-RELATED DOMAIN-CONTAINING PROTEIN"/>
    <property type="match status" value="1"/>
</dbReference>
<accession>A0ABY7GD40</accession>
<name>A0ABY7GD40_MYAAR</name>
<dbReference type="EMBL" id="CP111028">
    <property type="protein sequence ID" value="WAR31469.1"/>
    <property type="molecule type" value="Genomic_DNA"/>
</dbReference>
<keyword evidence="1" id="KW-0732">Signal</keyword>
<dbReference type="InterPro" id="IPR052907">
    <property type="entry name" value="Beta-lactamase/esterase"/>
</dbReference>
<proteinExistence type="predicted"/>
<organism evidence="3 4">
    <name type="scientific">Mya arenaria</name>
    <name type="common">Soft-shell clam</name>
    <dbReference type="NCBI Taxonomy" id="6604"/>
    <lineage>
        <taxon>Eukaryota</taxon>
        <taxon>Metazoa</taxon>
        <taxon>Spiralia</taxon>
        <taxon>Lophotrochozoa</taxon>
        <taxon>Mollusca</taxon>
        <taxon>Bivalvia</taxon>
        <taxon>Autobranchia</taxon>
        <taxon>Heteroconchia</taxon>
        <taxon>Euheterodonta</taxon>
        <taxon>Imparidentia</taxon>
        <taxon>Neoheterodontei</taxon>
        <taxon>Myida</taxon>
        <taxon>Myoidea</taxon>
        <taxon>Myidae</taxon>
        <taxon>Mya</taxon>
    </lineage>
</organism>
<dbReference type="SUPFAM" id="SSF56601">
    <property type="entry name" value="beta-lactamase/transpeptidase-like"/>
    <property type="match status" value="1"/>
</dbReference>
<protein>
    <submittedName>
        <fullName evidence="3">LACT2-like protein</fullName>
    </submittedName>
</protein>
<keyword evidence="4" id="KW-1185">Reference proteome</keyword>
<dbReference type="Gene3D" id="3.40.710.10">
    <property type="entry name" value="DD-peptidase/beta-lactamase superfamily"/>
    <property type="match status" value="1"/>
</dbReference>
<dbReference type="Pfam" id="PF00144">
    <property type="entry name" value="Beta-lactamase"/>
    <property type="match status" value="1"/>
</dbReference>
<sequence>MGVLKPVLVAVVAVFVYTRVIQYKGDNLPVNFGGTCDEDFQGVVDVFRRNVESGKEPGGAFAVYYQGRPVIDVWGGYADPQSYRPWEENTTTVVFSCSKGMAAILMAKMVEEGLLDYSRLVSDYWPEFGQNGKENVTVEMLISHQAGVPFLDTPLSLRECKINKEKCTAFGYHALTFGLYVDELIERADPQHRDTATLFRELIGEPFGVDFGMNTPRAEFHRTARLQTRSKAQLLMDALTYRRYLTPMSQIVFTPDSMMAKSVAPIVEYAQSTETLNDPAVREVTVSSCSGTGTARGLAKMYGILTNGGTEDGKTILSPNMMKSLATPLLVGKDVVMLTGEQSQLGRGTLYRKNPKGQRCVGHTGFGGQVAIGDLENGLGLSYLTNHLSINGVGDDPRFRDVEEALYETIDRIQKNS</sequence>
<dbReference type="InterPro" id="IPR001466">
    <property type="entry name" value="Beta-lactam-related"/>
</dbReference>
<evidence type="ECO:0000256" key="1">
    <source>
        <dbReference type="SAM" id="SignalP"/>
    </source>
</evidence>
<feature type="domain" description="Beta-lactamase-related" evidence="2">
    <location>
        <begin position="46"/>
        <end position="390"/>
    </location>
</feature>
<feature type="chain" id="PRO_5045740437" evidence="1">
    <location>
        <begin position="19"/>
        <end position="417"/>
    </location>
</feature>
<dbReference type="PANTHER" id="PTHR43319">
    <property type="entry name" value="BETA-LACTAMASE-RELATED"/>
    <property type="match status" value="1"/>
</dbReference>
<reference evidence="3" key="1">
    <citation type="submission" date="2022-11" db="EMBL/GenBank/DDBJ databases">
        <title>Centuries of genome instability and evolution in soft-shell clam transmissible cancer (bioRxiv).</title>
        <authorList>
            <person name="Hart S.F.M."/>
            <person name="Yonemitsu M.A."/>
            <person name="Giersch R.M."/>
            <person name="Beal B.F."/>
            <person name="Arriagada G."/>
            <person name="Davis B.W."/>
            <person name="Ostrander E.A."/>
            <person name="Goff S.P."/>
            <person name="Metzger M.J."/>
        </authorList>
    </citation>
    <scope>NUCLEOTIDE SEQUENCE</scope>
    <source>
        <strain evidence="3">MELC-2E11</strain>
        <tissue evidence="3">Siphon/mantle</tissue>
    </source>
</reference>